<dbReference type="NCBIfam" id="TIGR00731">
    <property type="entry name" value="bL25_bact_ctc"/>
    <property type="match status" value="1"/>
</dbReference>
<dbReference type="GO" id="GO:0003735">
    <property type="term" value="F:structural constituent of ribosome"/>
    <property type="evidence" value="ECO:0007669"/>
    <property type="project" value="InterPro"/>
</dbReference>
<dbReference type="InterPro" id="IPR020930">
    <property type="entry name" value="Ribosomal_uL5_bac-type"/>
</dbReference>
<keyword evidence="1 5" id="KW-0699">rRNA-binding</keyword>
<dbReference type="SUPFAM" id="SSF50715">
    <property type="entry name" value="Ribosomal protein L25-like"/>
    <property type="match status" value="1"/>
</dbReference>
<accession>A0A1F7RAF9</accession>
<proteinExistence type="inferred from homology"/>
<dbReference type="Proteomes" id="UP000178526">
    <property type="component" value="Unassembled WGS sequence"/>
</dbReference>
<name>A0A1F7RAF9_9BACT</name>
<dbReference type="GO" id="GO:0008097">
    <property type="term" value="F:5S rRNA binding"/>
    <property type="evidence" value="ECO:0007669"/>
    <property type="project" value="InterPro"/>
</dbReference>
<dbReference type="PANTHER" id="PTHR33284:SF1">
    <property type="entry name" value="RIBOSOMAL PROTEIN L25_GLN-TRNA SYNTHETASE, ANTI-CODON-BINDING DOMAIN-CONTAINING PROTEIN"/>
    <property type="match status" value="1"/>
</dbReference>
<comment type="subunit">
    <text evidence="5">Part of the 50S ribosomal subunit; part of the 5S rRNA/L5/L18/L25 subcomplex. Contacts the 5S rRNA. Binds to the 5S rRNA independently of L5 and L18.</text>
</comment>
<dbReference type="AlphaFoldDB" id="A0A1F7RAF9"/>
<evidence type="ECO:0000256" key="5">
    <source>
        <dbReference type="HAMAP-Rule" id="MF_01334"/>
    </source>
</evidence>
<evidence type="ECO:0000256" key="1">
    <source>
        <dbReference type="ARBA" id="ARBA00022730"/>
    </source>
</evidence>
<dbReference type="Pfam" id="PF14693">
    <property type="entry name" value="Ribosomal_TL5_C"/>
    <property type="match status" value="1"/>
</dbReference>
<comment type="caution">
    <text evidence="9">The sequence shown here is derived from an EMBL/GenBank/DDBJ whole genome shotgun (WGS) entry which is preliminary data.</text>
</comment>
<feature type="domain" description="Large ribosomal subunit protein bL25 beta" evidence="8">
    <location>
        <begin position="106"/>
        <end position="189"/>
    </location>
</feature>
<dbReference type="InterPro" id="IPR011035">
    <property type="entry name" value="Ribosomal_bL25/Gln-tRNA_synth"/>
</dbReference>
<dbReference type="HAMAP" id="MF_01334">
    <property type="entry name" value="Ribosomal_bL25_CTC"/>
    <property type="match status" value="1"/>
</dbReference>
<dbReference type="Gene3D" id="2.170.120.20">
    <property type="entry name" value="Ribosomal protein L25, beta domain"/>
    <property type="match status" value="1"/>
</dbReference>
<dbReference type="Gene3D" id="2.40.240.10">
    <property type="entry name" value="Ribosomal Protein L25, Chain P"/>
    <property type="match status" value="1"/>
</dbReference>
<sequence length="238" mass="26065">MEIENLKVKKREQKGKGSSRRFRRQGFIPGVFYGKGEDSVPLVLNQKDLEKILQKNPSEHPVMILEFDNGGTGGIKPHVLLKEIQHDPVSGKMLHVDFHHIDITKKLKVKVEVVLTGKAKGIVEAGGVLNFINREIEIECLPLSLPENIKVDISNLNINDTIHVKDLVVGEGMRILDDSDVPIVSVTPPHVEAEVKEEVPVEGVPAEAAKEEGKEEEGKAAPKAAAPAAEEKAPKGKK</sequence>
<feature type="region of interest" description="Disordered" evidence="6">
    <location>
        <begin position="196"/>
        <end position="238"/>
    </location>
</feature>
<evidence type="ECO:0000256" key="2">
    <source>
        <dbReference type="ARBA" id="ARBA00022884"/>
    </source>
</evidence>
<dbReference type="InterPro" id="IPR029751">
    <property type="entry name" value="Ribosomal_L25_dom"/>
</dbReference>
<reference evidence="9 10" key="1">
    <citation type="journal article" date="2016" name="Nat. Commun.">
        <title>Thousands of microbial genomes shed light on interconnected biogeochemical processes in an aquifer system.</title>
        <authorList>
            <person name="Anantharaman K."/>
            <person name="Brown C.T."/>
            <person name="Hug L.A."/>
            <person name="Sharon I."/>
            <person name="Castelle C.J."/>
            <person name="Probst A.J."/>
            <person name="Thomas B.C."/>
            <person name="Singh A."/>
            <person name="Wilkins M.J."/>
            <person name="Karaoz U."/>
            <person name="Brodie E.L."/>
            <person name="Williams K.H."/>
            <person name="Hubbard S.S."/>
            <person name="Banfield J.F."/>
        </authorList>
    </citation>
    <scope>NUCLEOTIDE SEQUENCE [LARGE SCALE GENOMIC DNA]</scope>
</reference>
<feature type="domain" description="Large ribosomal subunit protein bL25 L25" evidence="7">
    <location>
        <begin position="6"/>
        <end position="98"/>
    </location>
</feature>
<evidence type="ECO:0000256" key="4">
    <source>
        <dbReference type="ARBA" id="ARBA00023274"/>
    </source>
</evidence>
<dbReference type="CDD" id="cd00495">
    <property type="entry name" value="Ribosomal_L25_TL5_CTC"/>
    <property type="match status" value="1"/>
</dbReference>
<dbReference type="EMBL" id="MGDB01000154">
    <property type="protein sequence ID" value="OGL38208.1"/>
    <property type="molecule type" value="Genomic_DNA"/>
</dbReference>
<dbReference type="InterPro" id="IPR037121">
    <property type="entry name" value="Ribosomal_bL25_C"/>
</dbReference>
<dbReference type="GO" id="GO:0006412">
    <property type="term" value="P:translation"/>
    <property type="evidence" value="ECO:0007669"/>
    <property type="project" value="UniProtKB-UniRule"/>
</dbReference>
<gene>
    <name evidence="5" type="primary">rplY</name>
    <name evidence="5" type="synonym">ctc</name>
    <name evidence="9" type="ORF">A2042_08950</name>
</gene>
<dbReference type="Pfam" id="PF01386">
    <property type="entry name" value="Ribosomal_L25p"/>
    <property type="match status" value="1"/>
</dbReference>
<evidence type="ECO:0000259" key="7">
    <source>
        <dbReference type="Pfam" id="PF01386"/>
    </source>
</evidence>
<feature type="compositionally biased region" description="Basic residues" evidence="6">
    <location>
        <begin position="8"/>
        <end position="20"/>
    </location>
</feature>
<feature type="region of interest" description="Disordered" evidence="6">
    <location>
        <begin position="1"/>
        <end position="20"/>
    </location>
</feature>
<dbReference type="InterPro" id="IPR020057">
    <property type="entry name" value="Ribosomal_bL25_b-dom"/>
</dbReference>
<dbReference type="InterPro" id="IPR020056">
    <property type="entry name" value="Rbsml_bL25/Gln-tRNA_synth_N"/>
</dbReference>
<organism evidence="9 10">
    <name type="scientific">Candidatus Schekmanbacteria bacterium GWA2_38_11</name>
    <dbReference type="NCBI Taxonomy" id="1817876"/>
    <lineage>
        <taxon>Bacteria</taxon>
        <taxon>Candidatus Schekmaniibacteriota</taxon>
    </lineage>
</organism>
<keyword evidence="2 5" id="KW-0694">RNA-binding</keyword>
<feature type="compositionally biased region" description="Basic and acidic residues" evidence="6">
    <location>
        <begin position="208"/>
        <end position="220"/>
    </location>
</feature>
<feature type="compositionally biased region" description="Basic and acidic residues" evidence="6">
    <location>
        <begin position="229"/>
        <end position="238"/>
    </location>
</feature>
<dbReference type="GO" id="GO:0022625">
    <property type="term" value="C:cytosolic large ribosomal subunit"/>
    <property type="evidence" value="ECO:0007669"/>
    <property type="project" value="TreeGrafter"/>
</dbReference>
<evidence type="ECO:0000256" key="6">
    <source>
        <dbReference type="SAM" id="MobiDB-lite"/>
    </source>
</evidence>
<dbReference type="PANTHER" id="PTHR33284">
    <property type="entry name" value="RIBOSOMAL PROTEIN L25/GLN-TRNA SYNTHETASE, ANTI-CODON-BINDING DOMAIN-CONTAINING PROTEIN"/>
    <property type="match status" value="1"/>
</dbReference>
<protein>
    <recommendedName>
        <fullName evidence="5">Large ribosomal subunit protein bL25</fullName>
    </recommendedName>
    <alternativeName>
        <fullName evidence="5">General stress protein CTC</fullName>
    </alternativeName>
</protein>
<keyword evidence="4 5" id="KW-0687">Ribonucleoprotein</keyword>
<dbReference type="InterPro" id="IPR001021">
    <property type="entry name" value="Ribosomal_bL25_long"/>
</dbReference>
<evidence type="ECO:0000259" key="8">
    <source>
        <dbReference type="Pfam" id="PF14693"/>
    </source>
</evidence>
<comment type="similarity">
    <text evidence="5">Belongs to the bacterial ribosomal protein bL25 family. CTC subfamily.</text>
</comment>
<evidence type="ECO:0000313" key="9">
    <source>
        <dbReference type="EMBL" id="OGL38208.1"/>
    </source>
</evidence>
<comment type="function">
    <text evidence="5">This is one of the proteins that binds to the 5S RNA in the ribosome where it forms part of the central protuberance.</text>
</comment>
<keyword evidence="3 5" id="KW-0689">Ribosomal protein</keyword>
<evidence type="ECO:0000256" key="3">
    <source>
        <dbReference type="ARBA" id="ARBA00022980"/>
    </source>
</evidence>
<evidence type="ECO:0000313" key="10">
    <source>
        <dbReference type="Proteomes" id="UP000178526"/>
    </source>
</evidence>